<keyword evidence="4" id="KW-0808">Transferase</keyword>
<geneLocation type="apicoplast" evidence="10"/>
<keyword evidence="11" id="KW-1185">Reference proteome</keyword>
<dbReference type="EMBL" id="JAHBMH010000031">
    <property type="protein sequence ID" value="KAK1932133.1"/>
    <property type="molecule type" value="Genomic_DNA"/>
</dbReference>
<dbReference type="SUPFAM" id="SSF64484">
    <property type="entry name" value="beta and beta-prime subunits of DNA dependent RNA-polymerase"/>
    <property type="match status" value="1"/>
</dbReference>
<keyword evidence="10" id="KW-0934">Plastid</keyword>
<comment type="catalytic activity">
    <reaction evidence="7">
        <text>RNA(n) + a ribonucleoside 5'-triphosphate = RNA(n+1) + diphosphate</text>
        <dbReference type="Rhea" id="RHEA:21248"/>
        <dbReference type="Rhea" id="RHEA-COMP:14527"/>
        <dbReference type="Rhea" id="RHEA-COMP:17342"/>
        <dbReference type="ChEBI" id="CHEBI:33019"/>
        <dbReference type="ChEBI" id="CHEBI:61557"/>
        <dbReference type="ChEBI" id="CHEBI:140395"/>
        <dbReference type="EC" id="2.7.7.6"/>
    </reaction>
</comment>
<keyword evidence="5" id="KW-0548">Nucleotidyltransferase</keyword>
<evidence type="ECO:0000256" key="7">
    <source>
        <dbReference type="ARBA" id="ARBA00048552"/>
    </source>
</evidence>
<dbReference type="AlphaFoldDB" id="A0AAD9G569"/>
<name>A0AAD9G569_BABDI</name>
<dbReference type="Gene3D" id="6.10.250.2940">
    <property type="match status" value="1"/>
</dbReference>
<dbReference type="PANTHER" id="PTHR19376:SF54">
    <property type="entry name" value="DNA-DIRECTED RNA POLYMERASE SUBUNIT BETA"/>
    <property type="match status" value="1"/>
</dbReference>
<evidence type="ECO:0000313" key="10">
    <source>
        <dbReference type="EMBL" id="KAK1932133.1"/>
    </source>
</evidence>
<evidence type="ECO:0000256" key="4">
    <source>
        <dbReference type="ARBA" id="ARBA00022679"/>
    </source>
</evidence>
<feature type="transmembrane region" description="Helical" evidence="8">
    <location>
        <begin position="306"/>
        <end position="325"/>
    </location>
</feature>
<evidence type="ECO:0000256" key="5">
    <source>
        <dbReference type="ARBA" id="ARBA00022695"/>
    </source>
</evidence>
<dbReference type="GO" id="GO:0000428">
    <property type="term" value="C:DNA-directed RNA polymerase complex"/>
    <property type="evidence" value="ECO:0007669"/>
    <property type="project" value="UniProtKB-KW"/>
</dbReference>
<dbReference type="GO" id="GO:0003899">
    <property type="term" value="F:DNA-directed RNA polymerase activity"/>
    <property type="evidence" value="ECO:0007669"/>
    <property type="project" value="UniProtKB-EC"/>
</dbReference>
<feature type="domain" description="RNA polymerase Rpb1" evidence="9">
    <location>
        <begin position="123"/>
        <end position="239"/>
    </location>
</feature>
<accession>A0AAD9G569</accession>
<dbReference type="InterPro" id="IPR045867">
    <property type="entry name" value="DNA-dir_RpoC_beta_prime"/>
</dbReference>
<dbReference type="GO" id="GO:0003677">
    <property type="term" value="F:DNA binding"/>
    <property type="evidence" value="ECO:0007669"/>
    <property type="project" value="InterPro"/>
</dbReference>
<evidence type="ECO:0000259" key="9">
    <source>
        <dbReference type="Pfam" id="PF04998"/>
    </source>
</evidence>
<keyword evidence="8" id="KW-0472">Membrane</keyword>
<evidence type="ECO:0000256" key="3">
    <source>
        <dbReference type="ARBA" id="ARBA00022478"/>
    </source>
</evidence>
<keyword evidence="6" id="KW-0804">Transcription</keyword>
<dbReference type="Proteomes" id="UP001195914">
    <property type="component" value="Unassembled WGS sequence"/>
</dbReference>
<sequence>MITYNKNLKLLTLINISYIEKYLKEIINLSFEYSFLFNFTYDLNSFKTLCLYNLNTNYNNLYNLFYLLNLYLEKDYFYSYLFSLINLKSKLNFNQLFQIIGIKGSSSFINNNNILLSNLYYSLSLKDYIYSSFTSRISIIDSGLNISESGYLTRKLIESLRNLYIKCVNCYTFYLYKNIFNNKNINIPFLCINNKSICLKCMNVNYNYFILSGYNKGVICGQALGEPSTQMLLRTFHLGDKLIFKNLFNFIYINKRNNKFKYLKYYRYFNMLYNIIKYINLIKFNINFIIKKYNIINLYININNNFNFYYLLNFLIIYGLLLFYIK</sequence>
<gene>
    <name evidence="10" type="ORF">X943_000668</name>
</gene>
<dbReference type="PANTHER" id="PTHR19376">
    <property type="entry name" value="DNA-DIRECTED RNA POLYMERASE"/>
    <property type="match status" value="1"/>
</dbReference>
<evidence type="ECO:0000313" key="11">
    <source>
        <dbReference type="Proteomes" id="UP001195914"/>
    </source>
</evidence>
<reference evidence="10" key="1">
    <citation type="journal article" date="2014" name="Nucleic Acids Res.">
        <title>The evolutionary dynamics of variant antigen genes in Babesia reveal a history of genomic innovation underlying host-parasite interaction.</title>
        <authorList>
            <person name="Jackson A.P."/>
            <person name="Otto T.D."/>
            <person name="Darby A."/>
            <person name="Ramaprasad A."/>
            <person name="Xia D."/>
            <person name="Echaide I.E."/>
            <person name="Farber M."/>
            <person name="Gahlot S."/>
            <person name="Gamble J."/>
            <person name="Gupta D."/>
            <person name="Gupta Y."/>
            <person name="Jackson L."/>
            <person name="Malandrin L."/>
            <person name="Malas T.B."/>
            <person name="Moussa E."/>
            <person name="Nair M."/>
            <person name="Reid A.J."/>
            <person name="Sanders M."/>
            <person name="Sharma J."/>
            <person name="Tracey A."/>
            <person name="Quail M.A."/>
            <person name="Weir W."/>
            <person name="Wastling J.M."/>
            <person name="Hall N."/>
            <person name="Willadsen P."/>
            <person name="Lingelbach K."/>
            <person name="Shiels B."/>
            <person name="Tait A."/>
            <person name="Berriman M."/>
            <person name="Allred D.R."/>
            <person name="Pain A."/>
        </authorList>
    </citation>
    <scope>NUCLEOTIDE SEQUENCE</scope>
    <source>
        <strain evidence="10">1802A</strain>
    </source>
</reference>
<feature type="transmembrane region" description="Helical" evidence="8">
    <location>
        <begin position="265"/>
        <end position="286"/>
    </location>
</feature>
<keyword evidence="8" id="KW-1133">Transmembrane helix</keyword>
<evidence type="ECO:0000256" key="6">
    <source>
        <dbReference type="ARBA" id="ARBA00023163"/>
    </source>
</evidence>
<proteinExistence type="predicted"/>
<organism evidence="10 11">
    <name type="scientific">Babesia divergens</name>
    <dbReference type="NCBI Taxonomy" id="32595"/>
    <lineage>
        <taxon>Eukaryota</taxon>
        <taxon>Sar</taxon>
        <taxon>Alveolata</taxon>
        <taxon>Apicomplexa</taxon>
        <taxon>Aconoidasida</taxon>
        <taxon>Piroplasmida</taxon>
        <taxon>Babesiidae</taxon>
        <taxon>Babesia</taxon>
    </lineage>
</organism>
<keyword evidence="3" id="KW-0240">DNA-directed RNA polymerase</keyword>
<dbReference type="GO" id="GO:0006351">
    <property type="term" value="P:DNA-templated transcription"/>
    <property type="evidence" value="ECO:0007669"/>
    <property type="project" value="InterPro"/>
</dbReference>
<evidence type="ECO:0000256" key="1">
    <source>
        <dbReference type="ARBA" id="ARBA00004026"/>
    </source>
</evidence>
<dbReference type="InterPro" id="IPR007081">
    <property type="entry name" value="RNA_pol_Rpb1_5"/>
</dbReference>
<comment type="function">
    <text evidence="1">DNA-dependent RNA polymerase catalyzes the transcription of DNA into RNA using the four ribonucleoside triphosphates as substrates.</text>
</comment>
<reference evidence="10" key="2">
    <citation type="submission" date="2021-05" db="EMBL/GenBank/DDBJ databases">
        <authorList>
            <person name="Pain A."/>
        </authorList>
    </citation>
    <scope>NUCLEOTIDE SEQUENCE</scope>
    <source>
        <strain evidence="10">1802A</strain>
    </source>
</reference>
<evidence type="ECO:0000256" key="8">
    <source>
        <dbReference type="SAM" id="Phobius"/>
    </source>
</evidence>
<keyword evidence="10" id="KW-0933">Apicoplast</keyword>
<protein>
    <recommendedName>
        <fullName evidence="2">DNA-directed RNA polymerase</fullName>
        <ecNumber evidence="2">2.7.7.6</ecNumber>
    </recommendedName>
</protein>
<comment type="caution">
    <text evidence="10">The sequence shown here is derived from an EMBL/GenBank/DDBJ whole genome shotgun (WGS) entry which is preliminary data.</text>
</comment>
<keyword evidence="8" id="KW-0812">Transmembrane</keyword>
<dbReference type="Pfam" id="PF04998">
    <property type="entry name" value="RNA_pol_Rpb1_5"/>
    <property type="match status" value="1"/>
</dbReference>
<dbReference type="EC" id="2.7.7.6" evidence="2"/>
<evidence type="ECO:0000256" key="2">
    <source>
        <dbReference type="ARBA" id="ARBA00012418"/>
    </source>
</evidence>